<feature type="signal peptide" evidence="1">
    <location>
        <begin position="1"/>
        <end position="22"/>
    </location>
</feature>
<dbReference type="SUPFAM" id="SSF82185">
    <property type="entry name" value="Histone H3 K4-specific methyltransferase SET7/9 N-terminal domain"/>
    <property type="match status" value="1"/>
</dbReference>
<dbReference type="RefSeq" id="WP_340933635.1">
    <property type="nucleotide sequence ID" value="NZ_CP150496.1"/>
</dbReference>
<accession>A0ABZ2TSQ5</accession>
<gene>
    <name evidence="2" type="ORF">WG950_01340</name>
</gene>
<sequence>MIKYIKKLLLLLFILCYAKSNAQKDSIVTFYDNKFNVVEKKSKAYFFEILTKVTDSLWLGRRYKKNGKIFHYVHYKSKNKKIKIGQALTINSNGKTVGLMYFNHKGEIHGMHKQWFDNGNLSLEGRYFNNKKEGLFKVYHFNSKIAGKAIFKNDTLTREIYYDIKGNVVNKEDVVCRQKAEFKGGEKAFKKKLRELKDKLTYKINGTVNVYFKINTLGDIVDVTLDGDLPLKLQKEVITFFESIKGWSPAIDRNRLVEASIVQKINFKL</sequence>
<evidence type="ECO:0000256" key="1">
    <source>
        <dbReference type="SAM" id="SignalP"/>
    </source>
</evidence>
<dbReference type="Gene3D" id="3.90.930.1">
    <property type="match status" value="1"/>
</dbReference>
<dbReference type="EMBL" id="CP150496">
    <property type="protein sequence ID" value="WYW55908.1"/>
    <property type="molecule type" value="Genomic_DNA"/>
</dbReference>
<protein>
    <recommendedName>
        <fullName evidence="4">TonB C-terminal domain-containing protein</fullName>
    </recommendedName>
</protein>
<evidence type="ECO:0008006" key="4">
    <source>
        <dbReference type="Google" id="ProtNLM"/>
    </source>
</evidence>
<evidence type="ECO:0000313" key="2">
    <source>
        <dbReference type="EMBL" id="WYW55908.1"/>
    </source>
</evidence>
<organism evidence="2 3">
    <name type="scientific">Polaribacter marinaquae</name>
    <dbReference type="NCBI Taxonomy" id="1642819"/>
    <lineage>
        <taxon>Bacteria</taxon>
        <taxon>Pseudomonadati</taxon>
        <taxon>Bacteroidota</taxon>
        <taxon>Flavobacteriia</taxon>
        <taxon>Flavobacteriales</taxon>
        <taxon>Flavobacteriaceae</taxon>
    </lineage>
</organism>
<keyword evidence="3" id="KW-1185">Reference proteome</keyword>
<proteinExistence type="predicted"/>
<name>A0ABZ2TSQ5_9FLAO</name>
<dbReference type="Proteomes" id="UP001491088">
    <property type="component" value="Chromosome"/>
</dbReference>
<feature type="chain" id="PRO_5045191913" description="TonB C-terminal domain-containing protein" evidence="1">
    <location>
        <begin position="23"/>
        <end position="269"/>
    </location>
</feature>
<keyword evidence="1" id="KW-0732">Signal</keyword>
<evidence type="ECO:0000313" key="3">
    <source>
        <dbReference type="Proteomes" id="UP001491088"/>
    </source>
</evidence>
<reference evidence="2 3" key="1">
    <citation type="submission" date="2024-03" db="EMBL/GenBank/DDBJ databases">
        <authorList>
            <person name="Cao K."/>
        </authorList>
    </citation>
    <scope>NUCLEOTIDE SEQUENCE [LARGE SCALE GENOMIC DNA]</scope>
    <source>
        <strain evidence="2 3">MCCC 1K00696</strain>
    </source>
</reference>